<dbReference type="InterPro" id="IPR051867">
    <property type="entry name" value="Angio_Inhib/Adhesion_GPCR"/>
</dbReference>
<feature type="region of interest" description="Disordered" evidence="6">
    <location>
        <begin position="194"/>
        <end position="227"/>
    </location>
</feature>
<dbReference type="GeneID" id="110983201"/>
<dbReference type="OMA" id="MPWIICK"/>
<evidence type="ECO:0000313" key="8">
    <source>
        <dbReference type="Proteomes" id="UP000694845"/>
    </source>
</evidence>
<dbReference type="PROSITE" id="PS50092">
    <property type="entry name" value="TSP1"/>
    <property type="match status" value="1"/>
</dbReference>
<dbReference type="AlphaFoldDB" id="A0A8B7YZL7"/>
<dbReference type="SMART" id="SM00723">
    <property type="entry name" value="AMOP"/>
    <property type="match status" value="1"/>
</dbReference>
<dbReference type="KEGG" id="aplc:110983201"/>
<feature type="region of interest" description="Disordered" evidence="6">
    <location>
        <begin position="62"/>
        <end position="158"/>
    </location>
</feature>
<keyword evidence="4" id="KW-0732">Signal</keyword>
<dbReference type="OrthoDB" id="9930623at2759"/>
<dbReference type="Proteomes" id="UP000694845">
    <property type="component" value="Unplaced"/>
</dbReference>
<name>A0A8B7YZL7_ACAPL</name>
<dbReference type="Pfam" id="PF03782">
    <property type="entry name" value="AMOP"/>
    <property type="match status" value="1"/>
</dbReference>
<feature type="region of interest" description="Disordered" evidence="6">
    <location>
        <begin position="412"/>
        <end position="432"/>
    </location>
</feature>
<sequence length="621" mass="69695">MGKLTSLLSFLHQSPCTCIISMSSGDYVLMRLRSPQLRVIFCLVSVFMYISFAKGLDISSGRVVPSTENSATGTEKTSGPATDLVSTEDQEKKTGIHKLNKTGARQDIHADEGLRKTHNEEVTPNRRHDISNKQKSSTSSTSVQKTKEPDPLAGNEGGSLKTWEQLWNAEQVLPPSLPTSEMIDMDDYYTYDYFGDAEDDDDEDEDSRGLSVDRSKKDTSSFTADGRSHSLDRLAELVTGANPQMGPVNLGTPNPDIEITIEVVNGEEVKQDDVVISMDLREDAVDTPAAIDSQGHDEKESLRPGLNMDRENDLVPPSTKLSEDSDQSEEESYLSVPSDDEEDSSYAFEFVTLRRLPDPDAQHFEPDDPEEKKGTWTEWSSCSASCGGGRSERSRSCGFSCMATESRDCNHQACPRKEKNDPPSDTLNAETPQLPSVNTEYLQTVLDPDNFDTDSCEEWMGCRSETLLAYLSRLQDLPACPCFYPTNLERNNAIWDRQKRRMFRWMDTSGQESRLDVYKPTASYCIISLLSPHSTSLAAQQCCYDENLRLITRGPGAGTPQLISAEISPELHYKIDIMPWIICKGDWTKYNKVRHPNNMRECQEIPDEADFYRLFQEAKNF</sequence>
<dbReference type="SUPFAM" id="SSF82895">
    <property type="entry name" value="TSP-1 type 1 repeat"/>
    <property type="match status" value="1"/>
</dbReference>
<dbReference type="Gene3D" id="2.20.100.10">
    <property type="entry name" value="Thrombospondin type-1 (TSP1) repeat"/>
    <property type="match status" value="1"/>
</dbReference>
<evidence type="ECO:0000259" key="7">
    <source>
        <dbReference type="PROSITE" id="PS50856"/>
    </source>
</evidence>
<feature type="compositionally biased region" description="Polar residues" evidence="6">
    <location>
        <begin position="66"/>
        <end position="87"/>
    </location>
</feature>
<comment type="subcellular location">
    <subcellularLocation>
        <location evidence="1">Secreted</location>
    </subcellularLocation>
</comment>
<feature type="compositionally biased region" description="Basic and acidic residues" evidence="6">
    <location>
        <begin position="412"/>
        <end position="422"/>
    </location>
</feature>
<feature type="compositionally biased region" description="Acidic residues" evidence="6">
    <location>
        <begin position="324"/>
        <end position="344"/>
    </location>
</feature>
<dbReference type="PROSITE" id="PS50856">
    <property type="entry name" value="AMOP"/>
    <property type="match status" value="1"/>
</dbReference>
<evidence type="ECO:0000256" key="4">
    <source>
        <dbReference type="ARBA" id="ARBA00022729"/>
    </source>
</evidence>
<feature type="domain" description="AMOP" evidence="7">
    <location>
        <begin position="448"/>
        <end position="609"/>
    </location>
</feature>
<feature type="compositionally biased region" description="Polar residues" evidence="6">
    <location>
        <begin position="423"/>
        <end position="432"/>
    </location>
</feature>
<dbReference type="Pfam" id="PF00090">
    <property type="entry name" value="TSP_1"/>
    <property type="match status" value="1"/>
</dbReference>
<comment type="similarity">
    <text evidence="2">Belongs to the isthmin family.</text>
</comment>
<dbReference type="InterPro" id="IPR036383">
    <property type="entry name" value="TSP1_rpt_sf"/>
</dbReference>
<feature type="compositionally biased region" description="Basic and acidic residues" evidence="6">
    <location>
        <begin position="207"/>
        <end position="219"/>
    </location>
</feature>
<reference evidence="9" key="1">
    <citation type="submission" date="2025-08" db="UniProtKB">
        <authorList>
            <consortium name="RefSeq"/>
        </authorList>
    </citation>
    <scope>IDENTIFICATION</scope>
</reference>
<feature type="compositionally biased region" description="Basic and acidic residues" evidence="6">
    <location>
        <begin position="104"/>
        <end position="132"/>
    </location>
</feature>
<keyword evidence="5" id="KW-1015">Disulfide bond</keyword>
<accession>A0A8B7YZL7</accession>
<dbReference type="RefSeq" id="XP_022097950.1">
    <property type="nucleotide sequence ID" value="XM_022242258.1"/>
</dbReference>
<feature type="compositionally biased region" description="Acidic residues" evidence="6">
    <location>
        <begin position="194"/>
        <end position="206"/>
    </location>
</feature>
<feature type="compositionally biased region" description="Low complexity" evidence="6">
    <location>
        <begin position="133"/>
        <end position="144"/>
    </location>
</feature>
<protein>
    <submittedName>
        <fullName evidence="9">Isthmin-like</fullName>
    </submittedName>
</protein>
<evidence type="ECO:0000256" key="3">
    <source>
        <dbReference type="ARBA" id="ARBA00022525"/>
    </source>
</evidence>
<gene>
    <name evidence="9" type="primary">LOC110983201</name>
</gene>
<keyword evidence="8" id="KW-1185">Reference proteome</keyword>
<organism evidence="8 9">
    <name type="scientific">Acanthaster planci</name>
    <name type="common">Crown-of-thorns starfish</name>
    <dbReference type="NCBI Taxonomy" id="133434"/>
    <lineage>
        <taxon>Eukaryota</taxon>
        <taxon>Metazoa</taxon>
        <taxon>Echinodermata</taxon>
        <taxon>Eleutherozoa</taxon>
        <taxon>Asterozoa</taxon>
        <taxon>Asteroidea</taxon>
        <taxon>Valvatacea</taxon>
        <taxon>Valvatida</taxon>
        <taxon>Acanthasteridae</taxon>
        <taxon>Acanthaster</taxon>
    </lineage>
</organism>
<dbReference type="InterPro" id="IPR005533">
    <property type="entry name" value="AMOP_dom"/>
</dbReference>
<proteinExistence type="inferred from homology"/>
<dbReference type="PANTHER" id="PTHR10239:SF29">
    <property type="entry name" value="AMOP DOMAIN-CONTAINING PROTEIN"/>
    <property type="match status" value="1"/>
</dbReference>
<dbReference type="SMART" id="SM00209">
    <property type="entry name" value="TSP1"/>
    <property type="match status" value="1"/>
</dbReference>
<dbReference type="PANTHER" id="PTHR10239">
    <property type="entry name" value="ISTHMIN-2"/>
    <property type="match status" value="1"/>
</dbReference>
<evidence type="ECO:0000256" key="6">
    <source>
        <dbReference type="SAM" id="MobiDB-lite"/>
    </source>
</evidence>
<feature type="region of interest" description="Disordered" evidence="6">
    <location>
        <begin position="286"/>
        <end position="344"/>
    </location>
</feature>
<dbReference type="GO" id="GO:0005576">
    <property type="term" value="C:extracellular region"/>
    <property type="evidence" value="ECO:0007669"/>
    <property type="project" value="UniProtKB-SubCell"/>
</dbReference>
<evidence type="ECO:0000256" key="2">
    <source>
        <dbReference type="ARBA" id="ARBA00010198"/>
    </source>
</evidence>
<dbReference type="InterPro" id="IPR000884">
    <property type="entry name" value="TSP1_rpt"/>
</dbReference>
<feature type="compositionally biased region" description="Basic and acidic residues" evidence="6">
    <location>
        <begin position="294"/>
        <end position="313"/>
    </location>
</feature>
<keyword evidence="3" id="KW-0964">Secreted</keyword>
<evidence type="ECO:0000313" key="9">
    <source>
        <dbReference type="RefSeq" id="XP_022097950.1"/>
    </source>
</evidence>
<evidence type="ECO:0000256" key="1">
    <source>
        <dbReference type="ARBA" id="ARBA00004613"/>
    </source>
</evidence>
<evidence type="ECO:0000256" key="5">
    <source>
        <dbReference type="ARBA" id="ARBA00023157"/>
    </source>
</evidence>